<dbReference type="SUPFAM" id="SSF56601">
    <property type="entry name" value="beta-lactamase/transpeptidase-like"/>
    <property type="match status" value="1"/>
</dbReference>
<dbReference type="InterPro" id="IPR012338">
    <property type="entry name" value="Beta-lactam/transpept-like"/>
</dbReference>
<proteinExistence type="predicted"/>
<dbReference type="Gene3D" id="3.40.710.10">
    <property type="entry name" value="DD-peptidase/beta-lactamase superfamily"/>
    <property type="match status" value="1"/>
</dbReference>
<keyword evidence="3" id="KW-0378">Hydrolase</keyword>
<evidence type="ECO:0000313" key="4">
    <source>
        <dbReference type="Proteomes" id="UP000665026"/>
    </source>
</evidence>
<dbReference type="EMBL" id="CP060010">
    <property type="protein sequence ID" value="QTN35022.1"/>
    <property type="molecule type" value="Genomic_DNA"/>
</dbReference>
<feature type="domain" description="Beta-lactamase-related" evidence="2">
    <location>
        <begin position="93"/>
        <end position="359"/>
    </location>
</feature>
<dbReference type="InterPro" id="IPR050789">
    <property type="entry name" value="Diverse_Enzym_Activities"/>
</dbReference>
<organism evidence="3 4">
    <name type="scientific">Cognatishimia activa</name>
    <dbReference type="NCBI Taxonomy" id="1715691"/>
    <lineage>
        <taxon>Bacteria</taxon>
        <taxon>Pseudomonadati</taxon>
        <taxon>Pseudomonadota</taxon>
        <taxon>Alphaproteobacteria</taxon>
        <taxon>Rhodobacterales</taxon>
        <taxon>Paracoccaceae</taxon>
        <taxon>Cognatishimia</taxon>
    </lineage>
</organism>
<evidence type="ECO:0000256" key="1">
    <source>
        <dbReference type="SAM" id="Phobius"/>
    </source>
</evidence>
<dbReference type="KEGG" id="cact:HZ995_11050"/>
<evidence type="ECO:0000313" key="3">
    <source>
        <dbReference type="EMBL" id="QTN35022.1"/>
    </source>
</evidence>
<keyword evidence="1" id="KW-0812">Transmembrane</keyword>
<protein>
    <submittedName>
        <fullName evidence="3">Serine hydrolase</fullName>
    </submittedName>
</protein>
<gene>
    <name evidence="3" type="ORF">HZ995_11050</name>
</gene>
<keyword evidence="1" id="KW-0472">Membrane</keyword>
<reference evidence="3" key="1">
    <citation type="submission" date="2020-07" db="EMBL/GenBank/DDBJ databases">
        <title>Genome sequences of bacteria associated with the marine, planktonic diatom Thalassiosira profunda strain ECT2AJA-044.</title>
        <authorList>
            <person name="Gargas C.B."/>
            <person name="Roberts W.R."/>
            <person name="Alverson A.J."/>
        </authorList>
    </citation>
    <scope>NUCLEOTIDE SEQUENCE</scope>
    <source>
        <strain evidence="3">ECT2AJA-044</strain>
    </source>
</reference>
<keyword evidence="1" id="KW-1133">Transmembrane helix</keyword>
<sequence length="387" mass="42759">MRRLGRIVFRIILVLVIVVAVLAIWKREEIQRLLVVNSLFDADKIVGNFSSMEAAFLKTDLPKGDGPTYVFPKGEAITLPVGADQWIKDRSVTSLIVLKDGEMRFEEYYLGTSAEDRRISWSVAKSYLSALFGVVMAEGAIDSLDDPVIKYAPELAESAYKDATVRNVLNMASGVEFDEDYLDFNSDINRMGRVLALGQKMDDFTASIDSSFAEPGAAWQYVSIDTHVIGMVIRGATGRPIADLLTEKILTPLGMEQDGYYVTDGVGVAFVLGGLNFTTRDYARFGQMIANDGAFNGAQIVPADWITASTAPSAPTKAGRQQYGFQWWMPSDARPGEYFARGIYGQYIYIDHPRNIVIVTNGADRGFRNQGVNSSNIEMFRAIAENL</sequence>
<dbReference type="InterPro" id="IPR001466">
    <property type="entry name" value="Beta-lactam-related"/>
</dbReference>
<dbReference type="GO" id="GO:0016787">
    <property type="term" value="F:hydrolase activity"/>
    <property type="evidence" value="ECO:0007669"/>
    <property type="project" value="UniProtKB-KW"/>
</dbReference>
<feature type="transmembrane region" description="Helical" evidence="1">
    <location>
        <begin position="7"/>
        <end position="25"/>
    </location>
</feature>
<evidence type="ECO:0000259" key="2">
    <source>
        <dbReference type="Pfam" id="PF00144"/>
    </source>
</evidence>
<dbReference type="Pfam" id="PF00144">
    <property type="entry name" value="Beta-lactamase"/>
    <property type="match status" value="1"/>
</dbReference>
<accession>A0A975I6I8</accession>
<dbReference type="PANTHER" id="PTHR43283">
    <property type="entry name" value="BETA-LACTAMASE-RELATED"/>
    <property type="match status" value="1"/>
</dbReference>
<name>A0A975I6I8_9RHOB</name>
<dbReference type="RefSeq" id="WP_209355708.1">
    <property type="nucleotide sequence ID" value="NZ_CP060010.1"/>
</dbReference>
<dbReference type="Proteomes" id="UP000665026">
    <property type="component" value="Chromosome"/>
</dbReference>
<dbReference type="AlphaFoldDB" id="A0A975I6I8"/>
<dbReference type="PANTHER" id="PTHR43283:SF14">
    <property type="entry name" value="BLL8153 PROTEIN"/>
    <property type="match status" value="1"/>
</dbReference>